<organism evidence="2 3">
    <name type="scientific">Caenimonas terrae</name>
    <dbReference type="NCBI Taxonomy" id="696074"/>
    <lineage>
        <taxon>Bacteria</taxon>
        <taxon>Pseudomonadati</taxon>
        <taxon>Pseudomonadota</taxon>
        <taxon>Betaproteobacteria</taxon>
        <taxon>Burkholderiales</taxon>
        <taxon>Comamonadaceae</taxon>
        <taxon>Caenimonas</taxon>
    </lineage>
</organism>
<evidence type="ECO:0000256" key="1">
    <source>
        <dbReference type="SAM" id="MobiDB-lite"/>
    </source>
</evidence>
<reference evidence="3" key="1">
    <citation type="journal article" date="2019" name="Int. J. Syst. Evol. Microbiol.">
        <title>The Global Catalogue of Microorganisms (GCM) 10K type strain sequencing project: providing services to taxonomists for standard genome sequencing and annotation.</title>
        <authorList>
            <consortium name="The Broad Institute Genomics Platform"/>
            <consortium name="The Broad Institute Genome Sequencing Center for Infectious Disease"/>
            <person name="Wu L."/>
            <person name="Ma J."/>
        </authorList>
    </citation>
    <scope>NUCLEOTIDE SEQUENCE [LARGE SCALE GENOMIC DNA]</scope>
    <source>
        <strain evidence="3">CCUG 57401</strain>
    </source>
</reference>
<proteinExistence type="predicted"/>
<keyword evidence="3" id="KW-1185">Reference proteome</keyword>
<name>A0ABW0NIB0_9BURK</name>
<dbReference type="Proteomes" id="UP001596037">
    <property type="component" value="Unassembled WGS sequence"/>
</dbReference>
<comment type="caution">
    <text evidence="2">The sequence shown here is derived from an EMBL/GenBank/DDBJ whole genome shotgun (WGS) entry which is preliminary data.</text>
</comment>
<feature type="region of interest" description="Disordered" evidence="1">
    <location>
        <begin position="1"/>
        <end position="64"/>
    </location>
</feature>
<feature type="compositionally biased region" description="Polar residues" evidence="1">
    <location>
        <begin position="52"/>
        <end position="64"/>
    </location>
</feature>
<accession>A0ABW0NIB0</accession>
<evidence type="ECO:0000313" key="2">
    <source>
        <dbReference type="EMBL" id="MFC5499042.1"/>
    </source>
</evidence>
<dbReference type="EMBL" id="JBHSMF010000009">
    <property type="protein sequence ID" value="MFC5499042.1"/>
    <property type="molecule type" value="Genomic_DNA"/>
</dbReference>
<evidence type="ECO:0000313" key="3">
    <source>
        <dbReference type="Proteomes" id="UP001596037"/>
    </source>
</evidence>
<protein>
    <submittedName>
        <fullName evidence="2">Uncharacterized protein</fullName>
    </submittedName>
</protein>
<sequence length="64" mass="6481">MKPSNQPAQGSGDTRPAADSTPAKTPNADMQPEDTGSGDSEADSGSAATRAMKQTSKTAAESKR</sequence>
<feature type="compositionally biased region" description="Low complexity" evidence="1">
    <location>
        <begin position="33"/>
        <end position="49"/>
    </location>
</feature>
<dbReference type="RefSeq" id="WP_376851122.1">
    <property type="nucleotide sequence ID" value="NZ_JBHSMF010000009.1"/>
</dbReference>
<feature type="compositionally biased region" description="Polar residues" evidence="1">
    <location>
        <begin position="1"/>
        <end position="12"/>
    </location>
</feature>
<gene>
    <name evidence="2" type="ORF">ACFPOE_15955</name>
</gene>